<gene>
    <name evidence="2" type="ORF">P2L57_06315</name>
</gene>
<feature type="transmembrane region" description="Helical" evidence="1">
    <location>
        <begin position="21"/>
        <end position="43"/>
    </location>
</feature>
<keyword evidence="1" id="KW-0812">Transmembrane</keyword>
<organism evidence="2 3">
    <name type="scientific">Streptantibioticus ferralitis</name>
    <dbReference type="NCBI Taxonomy" id="236510"/>
    <lineage>
        <taxon>Bacteria</taxon>
        <taxon>Bacillati</taxon>
        <taxon>Actinomycetota</taxon>
        <taxon>Actinomycetes</taxon>
        <taxon>Kitasatosporales</taxon>
        <taxon>Streptomycetaceae</taxon>
        <taxon>Streptantibioticus</taxon>
    </lineage>
</organism>
<evidence type="ECO:0000313" key="3">
    <source>
        <dbReference type="Proteomes" id="UP001220022"/>
    </source>
</evidence>
<reference evidence="2 3" key="1">
    <citation type="submission" date="2023-03" db="EMBL/GenBank/DDBJ databases">
        <title>Draft genome sequence of type strain Streptomyces ferralitis JCM 14344.</title>
        <authorList>
            <person name="Klaysubun C."/>
            <person name="Duangmal K."/>
        </authorList>
    </citation>
    <scope>NUCLEOTIDE SEQUENCE [LARGE SCALE GENOMIC DNA]</scope>
    <source>
        <strain evidence="2 3">JCM 14344</strain>
    </source>
</reference>
<keyword evidence="1" id="KW-0472">Membrane</keyword>
<sequence length="49" mass="5187">MSRHKRRPPWIVAFAGRIARVTGLIFIIATSAVAGSAITLAIVSTPNTP</sequence>
<evidence type="ECO:0000313" key="2">
    <source>
        <dbReference type="EMBL" id="MDF2255352.1"/>
    </source>
</evidence>
<dbReference type="RefSeq" id="WP_275809611.1">
    <property type="nucleotide sequence ID" value="NZ_BAAANM010000011.1"/>
</dbReference>
<keyword evidence="1" id="KW-1133">Transmembrane helix</keyword>
<keyword evidence="3" id="KW-1185">Reference proteome</keyword>
<dbReference type="EMBL" id="JARHTQ010000003">
    <property type="protein sequence ID" value="MDF2255352.1"/>
    <property type="molecule type" value="Genomic_DNA"/>
</dbReference>
<evidence type="ECO:0000256" key="1">
    <source>
        <dbReference type="SAM" id="Phobius"/>
    </source>
</evidence>
<protein>
    <submittedName>
        <fullName evidence="2">Uncharacterized protein</fullName>
    </submittedName>
</protein>
<comment type="caution">
    <text evidence="2">The sequence shown here is derived from an EMBL/GenBank/DDBJ whole genome shotgun (WGS) entry which is preliminary data.</text>
</comment>
<dbReference type="Proteomes" id="UP001220022">
    <property type="component" value="Unassembled WGS sequence"/>
</dbReference>
<accession>A0ABT5YUR9</accession>
<proteinExistence type="predicted"/>
<name>A0ABT5YUR9_9ACTN</name>